<dbReference type="GO" id="GO:0003677">
    <property type="term" value="F:DNA binding"/>
    <property type="evidence" value="ECO:0007669"/>
    <property type="project" value="UniProtKB-KW"/>
</dbReference>
<dbReference type="InterPro" id="IPR051675">
    <property type="entry name" value="Endo/Exo/Phosphatase_dom_1"/>
</dbReference>
<evidence type="ECO:0000313" key="2">
    <source>
        <dbReference type="EMBL" id="MFC3975706.1"/>
    </source>
</evidence>
<feature type="transmembrane region" description="Helical" evidence="1">
    <location>
        <begin position="21"/>
        <end position="41"/>
    </location>
</feature>
<organism evidence="2 3">
    <name type="scientific">Belliella kenyensis</name>
    <dbReference type="NCBI Taxonomy" id="1472724"/>
    <lineage>
        <taxon>Bacteria</taxon>
        <taxon>Pseudomonadati</taxon>
        <taxon>Bacteroidota</taxon>
        <taxon>Cytophagia</taxon>
        <taxon>Cytophagales</taxon>
        <taxon>Cyclobacteriaceae</taxon>
        <taxon>Belliella</taxon>
    </lineage>
</organism>
<proteinExistence type="predicted"/>
<dbReference type="Pfam" id="PF12836">
    <property type="entry name" value="HHH_3"/>
    <property type="match status" value="2"/>
</dbReference>
<keyword evidence="1" id="KW-0812">Transmembrane</keyword>
<keyword evidence="1" id="KW-0472">Membrane</keyword>
<evidence type="ECO:0000256" key="1">
    <source>
        <dbReference type="SAM" id="Phobius"/>
    </source>
</evidence>
<keyword evidence="2" id="KW-0238">DNA-binding</keyword>
<dbReference type="SUPFAM" id="SSF47781">
    <property type="entry name" value="RuvA domain 2-like"/>
    <property type="match status" value="2"/>
</dbReference>
<evidence type="ECO:0000313" key="3">
    <source>
        <dbReference type="Proteomes" id="UP001595766"/>
    </source>
</evidence>
<gene>
    <name evidence="2" type="ORF">ACFOUP_04920</name>
</gene>
<dbReference type="EMBL" id="JBHSAV010000015">
    <property type="protein sequence ID" value="MFC3975706.1"/>
    <property type="molecule type" value="Genomic_DNA"/>
</dbReference>
<name>A0ABV8EHK6_9BACT</name>
<dbReference type="PANTHER" id="PTHR21180">
    <property type="entry name" value="ENDONUCLEASE/EXONUCLEASE/PHOSPHATASE FAMILY DOMAIN-CONTAINING PROTEIN 1"/>
    <property type="match status" value="1"/>
</dbReference>
<keyword evidence="3" id="KW-1185">Reference proteome</keyword>
<dbReference type="Proteomes" id="UP001595766">
    <property type="component" value="Unassembled WGS sequence"/>
</dbReference>
<dbReference type="RefSeq" id="WP_241297646.1">
    <property type="nucleotide sequence ID" value="NZ_JAKZGR010000029.1"/>
</dbReference>
<dbReference type="PANTHER" id="PTHR21180:SF32">
    <property type="entry name" value="ENDONUCLEASE_EXONUCLEASE_PHOSPHATASE FAMILY DOMAIN-CONTAINING PROTEIN 1"/>
    <property type="match status" value="1"/>
</dbReference>
<keyword evidence="1" id="KW-1133">Transmembrane helix</keyword>
<comment type="caution">
    <text evidence="2">The sequence shown here is derived from an EMBL/GenBank/DDBJ whole genome shotgun (WGS) entry which is preliminary data.</text>
</comment>
<accession>A0ABV8EHK6</accession>
<protein>
    <submittedName>
        <fullName evidence="2">ComEA family DNA-binding protein</fullName>
    </submittedName>
</protein>
<sequence>MTYRKLSFLLKRYFGLTHRESRGFIFILPAVAVLYAVPLIYSGFFISETKFDLEFYRSQIDSLQALGWVEVASLPYYEQEYQDSIKKAKRNQNNIYKKMKFDEADSLVLQIVPGIGQTMASRIVKFRDALGGMIAPDQLMDVYGMNEELNERIFEYFDFTPGVNSFIKINLSDVQELSKHPYINYGSAKVIVAYRQHHGDYRSADDLKKIRIFTDQWIEKISPYLEF</sequence>
<reference evidence="3" key="1">
    <citation type="journal article" date="2019" name="Int. J. Syst. Evol. Microbiol.">
        <title>The Global Catalogue of Microorganisms (GCM) 10K type strain sequencing project: providing services to taxonomists for standard genome sequencing and annotation.</title>
        <authorList>
            <consortium name="The Broad Institute Genomics Platform"/>
            <consortium name="The Broad Institute Genome Sequencing Center for Infectious Disease"/>
            <person name="Wu L."/>
            <person name="Ma J."/>
        </authorList>
    </citation>
    <scope>NUCLEOTIDE SEQUENCE [LARGE SCALE GENOMIC DNA]</scope>
    <source>
        <strain evidence="3">CECT 8551</strain>
    </source>
</reference>
<dbReference type="InterPro" id="IPR010994">
    <property type="entry name" value="RuvA_2-like"/>
</dbReference>
<dbReference type="Gene3D" id="1.10.150.280">
    <property type="entry name" value="AF1531-like domain"/>
    <property type="match status" value="2"/>
</dbReference>